<sequence>MIDRIYRSAVLGVAGNKAVESVVRTRGWSVAQRFVAGDDLQDAVRAVEELERDGVHGILDLLGEMVTSEEEANTFAEKILAIMDALDGKPYPKYVSIKLSQIGQDLTTASGENLGMVNARRILTRAQHIGAFVRLDMEDHPRVDETLAQFRELASEFGTDTVGTVLQAYLYRTEQDRAALDDLHPNLRIVKGAYLEPETVAMPDKADVDAAYRRLTYAHLKAGNYTAVASHDESIIEDVKRFVIAHGIPKSQFEFQMLYGIRRDLQKRLAKEGFTVRAYIPYGRDWYAYFSRRIAERPANVLFVLRGMLKG</sequence>
<evidence type="ECO:0000256" key="8">
    <source>
        <dbReference type="ARBA" id="ARBA00048779"/>
    </source>
</evidence>
<feature type="binding site" evidence="9">
    <location>
        <position position="292"/>
    </location>
    <ligand>
        <name>substrate</name>
    </ligand>
</feature>
<evidence type="ECO:0000256" key="10">
    <source>
        <dbReference type="PIRSR" id="PIRSR000196-2"/>
    </source>
</evidence>
<dbReference type="PIRSF" id="PIRSF000196">
    <property type="entry name" value="Pro_dehydrog"/>
    <property type="match status" value="1"/>
</dbReference>
<dbReference type="InterPro" id="IPR002872">
    <property type="entry name" value="Proline_DH_dom"/>
</dbReference>
<evidence type="ECO:0000313" key="13">
    <source>
        <dbReference type="Proteomes" id="UP000248326"/>
    </source>
</evidence>
<feature type="binding site" evidence="10">
    <location>
        <begin position="230"/>
        <end position="231"/>
    </location>
    <ligand>
        <name>FAD</name>
        <dbReference type="ChEBI" id="CHEBI:57692"/>
    </ligand>
</feature>
<dbReference type="EC" id="1.5.5.2" evidence="2"/>
<feature type="binding site" evidence="10">
    <location>
        <position position="205"/>
    </location>
    <ligand>
        <name>FAD</name>
        <dbReference type="ChEBI" id="CHEBI:57692"/>
    </ligand>
</feature>
<dbReference type="EMBL" id="QJSX01000004">
    <property type="protein sequence ID" value="PYE54834.1"/>
    <property type="molecule type" value="Genomic_DNA"/>
</dbReference>
<dbReference type="GO" id="GO:0010133">
    <property type="term" value="P:L-proline catabolic process to L-glutamate"/>
    <property type="evidence" value="ECO:0007669"/>
    <property type="project" value="UniProtKB-UniPathway"/>
</dbReference>
<protein>
    <recommendedName>
        <fullName evidence="2">proline dehydrogenase</fullName>
        <ecNumber evidence="2">1.5.5.2</ecNumber>
    </recommendedName>
</protein>
<feature type="binding site" evidence="10">
    <location>
        <position position="167"/>
    </location>
    <ligand>
        <name>FAD</name>
        <dbReference type="ChEBI" id="CHEBI:57692"/>
    </ligand>
</feature>
<dbReference type="PANTHER" id="PTHR13914:SF0">
    <property type="entry name" value="PROLINE DEHYDROGENASE 1, MITOCHONDRIAL"/>
    <property type="match status" value="1"/>
</dbReference>
<feature type="binding site" evidence="9">
    <location>
        <position position="293"/>
    </location>
    <ligand>
        <name>substrate</name>
    </ligand>
</feature>
<dbReference type="InterPro" id="IPR015659">
    <property type="entry name" value="Proline_oxidase"/>
</dbReference>
<evidence type="ECO:0000256" key="3">
    <source>
        <dbReference type="ARBA" id="ARBA00022630"/>
    </source>
</evidence>
<dbReference type="GO" id="GO:0000166">
    <property type="term" value="F:nucleotide binding"/>
    <property type="evidence" value="ECO:0007669"/>
    <property type="project" value="UniProtKB-KW"/>
</dbReference>
<comment type="pathway">
    <text evidence="1">Amino-acid degradation; L-proline degradation into L-glutamate; L-glutamate from L-proline: step 1/2.</text>
</comment>
<evidence type="ECO:0000313" key="12">
    <source>
        <dbReference type="EMBL" id="PYE54834.1"/>
    </source>
</evidence>
<dbReference type="Gene3D" id="3.20.20.220">
    <property type="match status" value="1"/>
</dbReference>
<keyword evidence="5 10" id="KW-0274">FAD</keyword>
<keyword evidence="3" id="KW-0285">Flavoprotein</keyword>
<dbReference type="AlphaFoldDB" id="A0A318SC08"/>
<dbReference type="Pfam" id="PF01619">
    <property type="entry name" value="Pro_dh"/>
    <property type="match status" value="1"/>
</dbReference>
<evidence type="ECO:0000256" key="1">
    <source>
        <dbReference type="ARBA" id="ARBA00004739"/>
    </source>
</evidence>
<proteinExistence type="predicted"/>
<feature type="binding site" evidence="9">
    <location>
        <position position="98"/>
    </location>
    <ligand>
        <name>substrate</name>
    </ligand>
</feature>
<evidence type="ECO:0000256" key="6">
    <source>
        <dbReference type="ARBA" id="ARBA00023002"/>
    </source>
</evidence>
<feature type="binding site" evidence="10">
    <location>
        <position position="137"/>
    </location>
    <ligand>
        <name>FAD</name>
        <dbReference type="ChEBI" id="CHEBI:57692"/>
    </ligand>
</feature>
<comment type="caution">
    <text evidence="12">The sequence shown here is derived from an EMBL/GenBank/DDBJ whole genome shotgun (WGS) entry which is preliminary data.</text>
</comment>
<evidence type="ECO:0000256" key="9">
    <source>
        <dbReference type="PIRSR" id="PIRSR000196-1"/>
    </source>
</evidence>
<accession>A0A318SC08</accession>
<evidence type="ECO:0000256" key="2">
    <source>
        <dbReference type="ARBA" id="ARBA00012695"/>
    </source>
</evidence>
<keyword evidence="4 10" id="KW-0547">Nucleotide-binding</keyword>
<dbReference type="RefSeq" id="WP_110885953.1">
    <property type="nucleotide sequence ID" value="NZ_QJSX01000004.1"/>
</dbReference>
<comment type="cofactor">
    <cofactor evidence="10">
        <name>FAD</name>
        <dbReference type="ChEBI" id="CHEBI:57692"/>
    </cofactor>
    <text evidence="10">Binds 1 FAD per subunit.</text>
</comment>
<dbReference type="GO" id="GO:0004657">
    <property type="term" value="F:proline dehydrogenase activity"/>
    <property type="evidence" value="ECO:0007669"/>
    <property type="project" value="UniProtKB-EC"/>
</dbReference>
<keyword evidence="13" id="KW-1185">Reference proteome</keyword>
<reference evidence="12 13" key="1">
    <citation type="submission" date="2018-06" db="EMBL/GenBank/DDBJ databases">
        <title>Genomic Encyclopedia of Type Strains, Phase IV (KMG-IV): sequencing the most valuable type-strain genomes for metagenomic binning, comparative biology and taxonomic classification.</title>
        <authorList>
            <person name="Goeker M."/>
        </authorList>
    </citation>
    <scope>NUCLEOTIDE SEQUENCE [LARGE SCALE GENOMIC DNA]</scope>
    <source>
        <strain evidence="12 13">DSM 18048</strain>
    </source>
</reference>
<feature type="binding site" evidence="10">
    <location>
        <begin position="191"/>
        <end position="193"/>
    </location>
    <ligand>
        <name>FAD</name>
        <dbReference type="ChEBI" id="CHEBI:57692"/>
    </ligand>
</feature>
<name>A0A318SC08_9DEIO</name>
<evidence type="ECO:0000256" key="4">
    <source>
        <dbReference type="ARBA" id="ARBA00022741"/>
    </source>
</evidence>
<evidence type="ECO:0000256" key="5">
    <source>
        <dbReference type="ARBA" id="ARBA00022827"/>
    </source>
</evidence>
<dbReference type="OrthoDB" id="9773461at2"/>
<organism evidence="12 13">
    <name type="scientific">Deinococcus yavapaiensis KR-236</name>
    <dbReference type="NCBI Taxonomy" id="694435"/>
    <lineage>
        <taxon>Bacteria</taxon>
        <taxon>Thermotogati</taxon>
        <taxon>Deinococcota</taxon>
        <taxon>Deinococci</taxon>
        <taxon>Deinococcales</taxon>
        <taxon>Deinococcaceae</taxon>
        <taxon>Deinococcus</taxon>
    </lineage>
</organism>
<evidence type="ECO:0000256" key="7">
    <source>
        <dbReference type="ARBA" id="ARBA00023062"/>
    </source>
</evidence>
<dbReference type="Proteomes" id="UP000248326">
    <property type="component" value="Unassembled WGS sequence"/>
</dbReference>
<dbReference type="PANTHER" id="PTHR13914">
    <property type="entry name" value="PROLINE OXIDASE"/>
    <property type="match status" value="1"/>
</dbReference>
<dbReference type="UniPathway" id="UPA00261">
    <property type="reaction ID" value="UER00373"/>
</dbReference>
<keyword evidence="6" id="KW-0560">Oxidoreductase</keyword>
<dbReference type="SUPFAM" id="SSF51730">
    <property type="entry name" value="FAD-linked oxidoreductase"/>
    <property type="match status" value="1"/>
</dbReference>
<gene>
    <name evidence="12" type="ORF">DES52_104105</name>
</gene>
<comment type="catalytic activity">
    <reaction evidence="8">
        <text>L-proline + a quinone = (S)-1-pyrroline-5-carboxylate + a quinol + H(+)</text>
        <dbReference type="Rhea" id="RHEA:23784"/>
        <dbReference type="ChEBI" id="CHEBI:15378"/>
        <dbReference type="ChEBI" id="CHEBI:17388"/>
        <dbReference type="ChEBI" id="CHEBI:24646"/>
        <dbReference type="ChEBI" id="CHEBI:60039"/>
        <dbReference type="ChEBI" id="CHEBI:132124"/>
        <dbReference type="EC" id="1.5.5.2"/>
    </reaction>
</comment>
<evidence type="ECO:0000259" key="11">
    <source>
        <dbReference type="Pfam" id="PF01619"/>
    </source>
</evidence>
<keyword evidence="7" id="KW-0642">Proline metabolism</keyword>
<dbReference type="InterPro" id="IPR029041">
    <property type="entry name" value="FAD-linked_oxidoreductase-like"/>
</dbReference>
<dbReference type="InterPro" id="IPR008219">
    <property type="entry name" value="PRODH_bac_arc"/>
</dbReference>
<feature type="domain" description="Proline dehydrogenase" evidence="11">
    <location>
        <begin position="44"/>
        <end position="304"/>
    </location>
</feature>